<evidence type="ECO:0000313" key="10">
    <source>
        <dbReference type="Proteomes" id="UP000254476"/>
    </source>
</evidence>
<dbReference type="GO" id="GO:0016787">
    <property type="term" value="F:hydrolase activity"/>
    <property type="evidence" value="ECO:0007669"/>
    <property type="project" value="UniProtKB-KW"/>
</dbReference>
<keyword evidence="1" id="KW-0378">Hydrolase</keyword>
<dbReference type="PROSITE" id="PS51192">
    <property type="entry name" value="HELICASE_ATP_BIND_1"/>
    <property type="match status" value="1"/>
</dbReference>
<dbReference type="InterPro" id="IPR038718">
    <property type="entry name" value="SNF2-like_sf"/>
</dbReference>
<keyword evidence="2 8" id="KW-0547">Nucleotide-binding</keyword>
<dbReference type="SUPFAM" id="SSF52540">
    <property type="entry name" value="P-loop containing nucleoside triphosphate hydrolases"/>
    <property type="match status" value="2"/>
</dbReference>
<keyword evidence="3" id="KW-0863">Zinc-finger</keyword>
<keyword evidence="2 8" id="KW-0347">Helicase</keyword>
<feature type="domain" description="Helicase ATP-binding" evidence="5">
    <location>
        <begin position="640"/>
        <end position="798"/>
    </location>
</feature>
<organism evidence="8 10">
    <name type="scientific">Legionella gratiana</name>
    <dbReference type="NCBI Taxonomy" id="45066"/>
    <lineage>
        <taxon>Bacteria</taxon>
        <taxon>Pseudomonadati</taxon>
        <taxon>Pseudomonadota</taxon>
        <taxon>Gammaproteobacteria</taxon>
        <taxon>Legionellales</taxon>
        <taxon>Legionellaceae</taxon>
        <taxon>Legionella</taxon>
    </lineage>
</organism>
<gene>
    <name evidence="7" type="ORF">Lgra_2902</name>
    <name evidence="8" type="ORF">NCTC12388_00862</name>
</gene>
<dbReference type="GO" id="GO:0004386">
    <property type="term" value="F:helicase activity"/>
    <property type="evidence" value="ECO:0007669"/>
    <property type="project" value="UniProtKB-KW"/>
</dbReference>
<dbReference type="PROSITE" id="PS51194">
    <property type="entry name" value="HELICASE_CTER"/>
    <property type="match status" value="1"/>
</dbReference>
<dbReference type="OrthoDB" id="9760715at2"/>
<dbReference type="InterPro" id="IPR014001">
    <property type="entry name" value="Helicase_ATP-bd"/>
</dbReference>
<evidence type="ECO:0000259" key="5">
    <source>
        <dbReference type="PROSITE" id="PS51192"/>
    </source>
</evidence>
<dbReference type="PANTHER" id="PTHR10799">
    <property type="entry name" value="SNF2/RAD54 HELICASE FAMILY"/>
    <property type="match status" value="1"/>
</dbReference>
<evidence type="ECO:0000256" key="2">
    <source>
        <dbReference type="ARBA" id="ARBA00022806"/>
    </source>
</evidence>
<dbReference type="Gene3D" id="3.40.50.300">
    <property type="entry name" value="P-loop containing nucleotide triphosphate hydrolases"/>
    <property type="match status" value="1"/>
</dbReference>
<evidence type="ECO:0000313" key="8">
    <source>
        <dbReference type="EMBL" id="STX42911.1"/>
    </source>
</evidence>
<dbReference type="CDD" id="cd18012">
    <property type="entry name" value="DEXQc_arch_SWI2_SNF2"/>
    <property type="match status" value="1"/>
</dbReference>
<evidence type="ECO:0000313" key="7">
    <source>
        <dbReference type="EMBL" id="KTD06125.1"/>
    </source>
</evidence>
<sequence length="1091" mass="125407">MLKEALSTMPDVFEAKILLRGQEYFEKGHVLNIRFSDGLLKGRVKGSASQIYDVHMDLKVWPKKVAHCTCAYQHNCKHAAACLLALRDREKSSSQSLAANKLDKRLDSWLKNLRAQEAAIVQTKEVTHHLVYLIDLRLDGYEHRVVVKLALAKLLKRGGYGKMITFNSLSDSKKQHFIGDDTDLVALLLFKCGVSGWFDSLIIRNSELLERIIATGRAFFIQNPHQEIHLAESIKGTCQWVLSHNGSQNLLLMHEDKVLKPLLLDNSWYFNYLEAKIGHLLTSYPIKQLSYLLEAPSIPMEQAELLAHKMAKTCPEFPVPQVFKQREIRKVIPVPVLILDTISEFDEESSWLYDTEEEIHALFTVHLVFDYAGLIVSGSEACDTVVCQQEGVLIQYQRDKDFEKLKWDEVQSILDLRVPRTWEYEQWNKVKKVDFIIQNISVLADLEFLYNQSIPDLKDRGWRVECVGFLYQEIVSADEVEWYSDLQESTTDFFSYQLGILVEGKQVSIVPLIADLIQRYSGNSLDNLPDTQLIKLPLHDGRALQLEMGRIKPLIRLLLQFGLRHLDANQSVPLNKYQFILMHEAELAIAAMKTRWQGAETLREQIRQLTLLANIPEIHPPFGLRAQLRDYQCQGLNWLQFLRISRFNGILADDMGLGKTVQTLAHLLYEKEQGRTQSATLIVAPTSLVGNWLAEAKRFTPQLKVLIHHGSERHQDNFDDYDLVVSTYGLIQRDKEKFVSYPFYYLILDEAQFIKNARTKTTQIIQQLRATHRLCLTGTPLENHLGELWSLFHFLMPGLLGDAKQFRLWFRTPIEKYADRERREILTKRVQPFILRRTKNQVVRELPPKTEITHTIELIGAQRDLYEAIRMSMEKKVRDAIAKQGLGKSHILLLDALLKLRQVCCDPRLLSLPEAAIAHDTSAKLEALMDLLNNLIGEGRRVLVFSQFTSMLQLIEVELRTRQYDYLKLTGQTQHRQAMVEKFQEGKTPVFLISLKAGGTGLNLTRADTVIQYDPWWNPAVEDQATDRAHRIGQENPVFVYKLITSGTVEEAILMMQEKKRLLGESVLSPDSAKTMTLSEKDIEQFFMPLS</sequence>
<keyword evidence="3" id="KW-0862">Zinc</keyword>
<dbReference type="EMBL" id="UGOB01000001">
    <property type="protein sequence ID" value="STX42911.1"/>
    <property type="molecule type" value="Genomic_DNA"/>
</dbReference>
<feature type="domain" description="SWIM-type" evidence="4">
    <location>
        <begin position="52"/>
        <end position="87"/>
    </location>
</feature>
<dbReference type="Pfam" id="PF00176">
    <property type="entry name" value="SNF2-rel_dom"/>
    <property type="match status" value="1"/>
</dbReference>
<keyword evidence="2 8" id="KW-0067">ATP-binding</keyword>
<dbReference type="CDD" id="cd18793">
    <property type="entry name" value="SF2_C_SNF"/>
    <property type="match status" value="1"/>
</dbReference>
<evidence type="ECO:0000256" key="1">
    <source>
        <dbReference type="ARBA" id="ARBA00022801"/>
    </source>
</evidence>
<dbReference type="SMART" id="SM00490">
    <property type="entry name" value="HELICc"/>
    <property type="match status" value="1"/>
</dbReference>
<dbReference type="GO" id="GO:0008270">
    <property type="term" value="F:zinc ion binding"/>
    <property type="evidence" value="ECO:0007669"/>
    <property type="project" value="UniProtKB-KW"/>
</dbReference>
<feature type="domain" description="Helicase C-terminal" evidence="6">
    <location>
        <begin position="924"/>
        <end position="1084"/>
    </location>
</feature>
<dbReference type="Gene3D" id="3.40.50.10810">
    <property type="entry name" value="Tandem AAA-ATPase domain"/>
    <property type="match status" value="1"/>
</dbReference>
<reference evidence="7 9" key="1">
    <citation type="submission" date="2015-11" db="EMBL/GenBank/DDBJ databases">
        <title>Genomic analysis of 38 Legionella species identifies large and diverse effector repertoires.</title>
        <authorList>
            <person name="Burstein D."/>
            <person name="Amaro F."/>
            <person name="Zusman T."/>
            <person name="Lifshitz Z."/>
            <person name="Cohen O."/>
            <person name="Gilbert J.A."/>
            <person name="Pupko T."/>
            <person name="Shuman H.A."/>
            <person name="Segal G."/>
        </authorList>
    </citation>
    <scope>NUCLEOTIDE SEQUENCE [LARGE SCALE GENOMIC DNA]</scope>
    <source>
        <strain evidence="7 9">Lyon 8420412</strain>
    </source>
</reference>
<evidence type="ECO:0000259" key="6">
    <source>
        <dbReference type="PROSITE" id="PS51194"/>
    </source>
</evidence>
<dbReference type="InterPro" id="IPR001650">
    <property type="entry name" value="Helicase_C-like"/>
</dbReference>
<dbReference type="Proteomes" id="UP000254476">
    <property type="component" value="Unassembled WGS sequence"/>
</dbReference>
<protein>
    <submittedName>
        <fullName evidence="8">DNA/RNA helicase SNF2</fullName>
    </submittedName>
</protein>
<proteinExistence type="predicted"/>
<evidence type="ECO:0000259" key="4">
    <source>
        <dbReference type="PROSITE" id="PS50966"/>
    </source>
</evidence>
<dbReference type="FunFam" id="3.40.50.300:FF:000533">
    <property type="entry name" value="Helicase, Snf2 family"/>
    <property type="match status" value="1"/>
</dbReference>
<dbReference type="RefSeq" id="WP_058499994.1">
    <property type="nucleotide sequence ID" value="NZ_CAAAHW010000001.1"/>
</dbReference>
<reference evidence="8 10" key="2">
    <citation type="submission" date="2018-06" db="EMBL/GenBank/DDBJ databases">
        <authorList>
            <consortium name="Pathogen Informatics"/>
            <person name="Doyle S."/>
        </authorList>
    </citation>
    <scope>NUCLEOTIDE SEQUENCE [LARGE SCALE GENOMIC DNA]</scope>
    <source>
        <strain evidence="8 10">NCTC12388</strain>
    </source>
</reference>
<dbReference type="InterPro" id="IPR049730">
    <property type="entry name" value="SNF2/RAD54-like_C"/>
</dbReference>
<evidence type="ECO:0000256" key="3">
    <source>
        <dbReference type="PROSITE-ProRule" id="PRU00325"/>
    </source>
</evidence>
<dbReference type="AlphaFoldDB" id="A0A378J7H0"/>
<dbReference type="EMBL" id="LNYE01000029">
    <property type="protein sequence ID" value="KTD06125.1"/>
    <property type="molecule type" value="Genomic_DNA"/>
</dbReference>
<keyword evidence="9" id="KW-1185">Reference proteome</keyword>
<dbReference type="InterPro" id="IPR007527">
    <property type="entry name" value="Znf_SWIM"/>
</dbReference>
<dbReference type="GO" id="GO:0005524">
    <property type="term" value="F:ATP binding"/>
    <property type="evidence" value="ECO:0007669"/>
    <property type="project" value="InterPro"/>
</dbReference>
<dbReference type="PROSITE" id="PS50966">
    <property type="entry name" value="ZF_SWIM"/>
    <property type="match status" value="1"/>
</dbReference>
<dbReference type="InterPro" id="IPR000330">
    <property type="entry name" value="SNF2_N"/>
</dbReference>
<dbReference type="SMART" id="SM00487">
    <property type="entry name" value="DEXDc"/>
    <property type="match status" value="1"/>
</dbReference>
<dbReference type="Pfam" id="PF00271">
    <property type="entry name" value="Helicase_C"/>
    <property type="match status" value="1"/>
</dbReference>
<evidence type="ECO:0000313" key="9">
    <source>
        <dbReference type="Proteomes" id="UP000054691"/>
    </source>
</evidence>
<dbReference type="Proteomes" id="UP000054691">
    <property type="component" value="Unassembled WGS sequence"/>
</dbReference>
<accession>A0A378J7H0</accession>
<keyword evidence="3" id="KW-0479">Metal-binding</keyword>
<name>A0A378J7H0_9GAMM</name>
<dbReference type="InterPro" id="IPR027417">
    <property type="entry name" value="P-loop_NTPase"/>
</dbReference>
<dbReference type="STRING" id="45066.Lgra_2902"/>